<dbReference type="EMBL" id="JACHXG010000016">
    <property type="protein sequence ID" value="MBB3092085.1"/>
    <property type="molecule type" value="Genomic_DNA"/>
</dbReference>
<gene>
    <name evidence="1" type="ORF">FHS12_005062</name>
</gene>
<comment type="caution">
    <text evidence="1">The sequence shown here is derived from an EMBL/GenBank/DDBJ whole genome shotgun (WGS) entry which is preliminary data.</text>
</comment>
<protein>
    <submittedName>
        <fullName evidence="1">Uncharacterized protein</fullName>
    </submittedName>
</protein>
<dbReference type="Proteomes" id="UP000577707">
    <property type="component" value="Unassembled WGS sequence"/>
</dbReference>
<name>A0A7W5A9Q6_9ACTN</name>
<dbReference type="AlphaFoldDB" id="A0A7W5A9Q6"/>
<evidence type="ECO:0000313" key="2">
    <source>
        <dbReference type="Proteomes" id="UP000577707"/>
    </source>
</evidence>
<proteinExistence type="predicted"/>
<evidence type="ECO:0000313" key="1">
    <source>
        <dbReference type="EMBL" id="MBB3092085.1"/>
    </source>
</evidence>
<keyword evidence="2" id="KW-1185">Reference proteome</keyword>
<reference evidence="1 2" key="1">
    <citation type="submission" date="2020-08" db="EMBL/GenBank/DDBJ databases">
        <title>Genomic Encyclopedia of Type Strains, Phase III (KMG-III): the genomes of soil and plant-associated and newly described type strains.</title>
        <authorList>
            <person name="Whitman W."/>
        </authorList>
    </citation>
    <scope>NUCLEOTIDE SEQUENCE [LARGE SCALE GENOMIC DNA]</scope>
    <source>
        <strain evidence="1 2">CECT 3302</strain>
    </source>
</reference>
<organism evidence="1 2">
    <name type="scientific">Nocardioides albus</name>
    <dbReference type="NCBI Taxonomy" id="1841"/>
    <lineage>
        <taxon>Bacteria</taxon>
        <taxon>Bacillati</taxon>
        <taxon>Actinomycetota</taxon>
        <taxon>Actinomycetes</taxon>
        <taxon>Propionibacteriales</taxon>
        <taxon>Nocardioidaceae</taxon>
        <taxon>Nocardioides</taxon>
    </lineage>
</organism>
<dbReference type="RefSeq" id="WP_183551504.1">
    <property type="nucleotide sequence ID" value="NZ_BMQT01000016.1"/>
</dbReference>
<accession>A0A7W5A9Q6</accession>
<sequence length="106" mass="12333">MPTNAERGTAAPDGRDPRHVFLDAQEVMHRYGWGKTRGYQNLKDRRLVPEPVLSHPNRWRLDQLLAWEERRMAAAEAVLEARQREDFAADNIAALLPRPKRHRRSA</sequence>